<feature type="domain" description="DNA polymerase III alpha subunit finger" evidence="14">
    <location>
        <begin position="621"/>
        <end position="772"/>
    </location>
</feature>
<dbReference type="InterPro" id="IPR041931">
    <property type="entry name" value="DNA_pol3_alpha_thumb_dom"/>
</dbReference>
<evidence type="ECO:0000256" key="1">
    <source>
        <dbReference type="ARBA" id="ARBA00012417"/>
    </source>
</evidence>
<dbReference type="InterPro" id="IPR004805">
    <property type="entry name" value="DnaE2/DnaE/PolC"/>
</dbReference>
<evidence type="ECO:0000256" key="2">
    <source>
        <dbReference type="ARBA" id="ARBA00022490"/>
    </source>
</evidence>
<gene>
    <name evidence="15" type="primary">dnaE_1</name>
    <name evidence="15" type="ORF">GCM10020260_12930</name>
</gene>
<feature type="region of interest" description="Disordered" evidence="10">
    <location>
        <begin position="971"/>
        <end position="990"/>
    </location>
</feature>
<keyword evidence="6" id="KW-0227">DNA damage</keyword>
<evidence type="ECO:0000256" key="5">
    <source>
        <dbReference type="ARBA" id="ARBA00022705"/>
    </source>
</evidence>
<protein>
    <recommendedName>
        <fullName evidence="1">DNA-directed DNA polymerase</fullName>
        <ecNumber evidence="1">2.7.7.7</ecNumber>
    </recommendedName>
</protein>
<evidence type="ECO:0000259" key="11">
    <source>
        <dbReference type="Pfam" id="PF02811"/>
    </source>
</evidence>
<keyword evidence="5" id="KW-0235">DNA replication</keyword>
<keyword evidence="16" id="KW-1185">Reference proteome</keyword>
<feature type="domain" description="DNA polymerase helix-hairpin-helix motif" evidence="13">
    <location>
        <begin position="854"/>
        <end position="954"/>
    </location>
</feature>
<dbReference type="Proteomes" id="UP001501736">
    <property type="component" value="Unassembled WGS sequence"/>
</dbReference>
<dbReference type="Pfam" id="PF02811">
    <property type="entry name" value="PHP"/>
    <property type="match status" value="1"/>
</dbReference>
<proteinExistence type="predicted"/>
<evidence type="ECO:0000259" key="14">
    <source>
        <dbReference type="Pfam" id="PF17657"/>
    </source>
</evidence>
<dbReference type="InterPro" id="IPR011708">
    <property type="entry name" value="DNA_pol3_alpha_NTPase_dom"/>
</dbReference>
<keyword evidence="2" id="KW-0963">Cytoplasm</keyword>
<evidence type="ECO:0000256" key="3">
    <source>
        <dbReference type="ARBA" id="ARBA00022679"/>
    </source>
</evidence>
<dbReference type="CDD" id="cd04485">
    <property type="entry name" value="DnaE_OBF"/>
    <property type="match status" value="1"/>
</dbReference>
<dbReference type="NCBIfam" id="TIGR00594">
    <property type="entry name" value="polc"/>
    <property type="match status" value="1"/>
</dbReference>
<feature type="domain" description="PHP" evidence="11">
    <location>
        <begin position="6"/>
        <end position="198"/>
    </location>
</feature>
<organism evidence="15 16">
    <name type="scientific">Nesterenkonia halobia</name>
    <dbReference type="NCBI Taxonomy" id="37922"/>
    <lineage>
        <taxon>Bacteria</taxon>
        <taxon>Bacillati</taxon>
        <taxon>Actinomycetota</taxon>
        <taxon>Actinomycetes</taxon>
        <taxon>Micrococcales</taxon>
        <taxon>Micrococcaceae</taxon>
        <taxon>Nesterenkonia</taxon>
    </lineage>
</organism>
<feature type="region of interest" description="Disordered" evidence="10">
    <location>
        <begin position="872"/>
        <end position="898"/>
    </location>
</feature>
<comment type="caution">
    <text evidence="15">The sequence shown here is derived from an EMBL/GenBank/DDBJ whole genome shotgun (WGS) entry which is preliminary data.</text>
</comment>
<evidence type="ECO:0000313" key="15">
    <source>
        <dbReference type="EMBL" id="GAA3283713.1"/>
    </source>
</evidence>
<dbReference type="EC" id="2.7.7.7" evidence="1"/>
<keyword evidence="4" id="KW-0548">Nucleotidyltransferase</keyword>
<dbReference type="InterPro" id="IPR029460">
    <property type="entry name" value="DNAPol_HHH"/>
</dbReference>
<evidence type="ECO:0000256" key="8">
    <source>
        <dbReference type="ARBA" id="ARBA00023204"/>
    </source>
</evidence>
<sequence>MESFVHLDVATAFSAHYGTSWPQDLVDLAADDGAEAAACVDRDGLYGAVKHVAACRSRGMGPILGTNLAVVDERGLSRGRVVLLAGGSAIGYAALCRAVSAAHGAELDTAAGTPAGTAAAATSRLGLRRLVELARGDGAVRPAAGSSADGSPALVVLLGPESDVGRAAAERRYAEARRLLRGWRALLGPQALRVEVVSHLAPPGEALSTAHAARMLGLAEDVGVVAVLTNMVRFAHPDEATTADVLDAVRVLSSLQSTESLQPTGQGWLKPAAQMHRIAVEITTSSATARTDAARLLEDTRALAARCVLDPEEHLSFGRPKIPEHAVLGLGRGGASADPMRELAQRCRAGLGERFPQLADGGARRGSAAAEAVHRRLDQELSVIEDLGFAGYFLTVAEVVAMVERMGVRVSARGSGASSLVNHLLRISAVDPIEHDLVFERFLSRRRSTLPDIDIDVESARRHEVYHRIVERFGGERTTLMSMQNSYRIRGAVRDAGLALGMDDGEIDAIAETMWRFPAGEFREALTEKPELRALAERLETDRAAGRRQLDLLVDLTERLDRLPRHLSTHPCGIILGDRRLPELTPVQPSGVDGLPMSQFDKHDMDPMGFLKLDVLGVRMQSTIAHTLEEIRRTTGERIDLETIDRDDPDTYRMIRSTHTLGCFQIESPGQRELVGKLMPESLTDLIVDISLFRPGPMGSGMVTPYLERRHGFESVRVPHPDLAPILAETHGVTIYHEQVLRLLDTMTGCGLDRADELRRALGSAEQPQVEEFVRTCAAQRGYEAGVVDEVWEVLASFGSFGFCKAHGAAFAVPTVESAWLKTHHPAAFLTGLFEHDPGMYPLRLLVAEARRLGVPLLGMDVNRSTDHYRLEELEGDDTSGTDDGAAARRGSGPRPRHGIRMALTSLKGISSAEIARIVAARPFASLADLRQRARPRRPTLRALAQVGALDALMPGGTERRGDLVSAVAEQTRSPRPAAAARSAGRQAAGQLPLPFAETDLAGLDAEHPAPERQEVIADELRLTSVDVTGHVMEIHHETLEQLGVTRAEDLLSLRSGSTVRVAGIRVATQTPPMASGRRVVFISLDDGTGCADVAFFDEAQGNTGEILFTAQLMLVEGTIRRTGPRAVSIQALDAWDLRREDQLAALRRRRVPEPPRRGRGQQGRVNASPL</sequence>
<dbReference type="Pfam" id="PF14579">
    <property type="entry name" value="HHH_6"/>
    <property type="match status" value="1"/>
</dbReference>
<keyword evidence="7" id="KW-0239">DNA-directed DNA polymerase</keyword>
<dbReference type="EMBL" id="BAAAYG010000004">
    <property type="protein sequence ID" value="GAA3283713.1"/>
    <property type="molecule type" value="Genomic_DNA"/>
</dbReference>
<evidence type="ECO:0000256" key="4">
    <source>
        <dbReference type="ARBA" id="ARBA00022695"/>
    </source>
</evidence>
<dbReference type="RefSeq" id="WP_344719414.1">
    <property type="nucleotide sequence ID" value="NZ_BAAAYG010000004.1"/>
</dbReference>
<dbReference type="InterPro" id="IPR004013">
    <property type="entry name" value="PHP_dom"/>
</dbReference>
<dbReference type="Gene3D" id="3.20.20.140">
    <property type="entry name" value="Metal-dependent hydrolases"/>
    <property type="match status" value="1"/>
</dbReference>
<reference evidence="16" key="1">
    <citation type="journal article" date="2019" name="Int. J. Syst. Evol. Microbiol.">
        <title>The Global Catalogue of Microorganisms (GCM) 10K type strain sequencing project: providing services to taxonomists for standard genome sequencing and annotation.</title>
        <authorList>
            <consortium name="The Broad Institute Genomics Platform"/>
            <consortium name="The Broad Institute Genome Sequencing Center for Infectious Disease"/>
            <person name="Wu L."/>
            <person name="Ma J."/>
        </authorList>
    </citation>
    <scope>NUCLEOTIDE SEQUENCE [LARGE SCALE GENOMIC DNA]</scope>
    <source>
        <strain evidence="16">JCM 11483</strain>
    </source>
</reference>
<feature type="compositionally biased region" description="Low complexity" evidence="10">
    <location>
        <begin position="974"/>
        <end position="990"/>
    </location>
</feature>
<evidence type="ECO:0000256" key="6">
    <source>
        <dbReference type="ARBA" id="ARBA00022763"/>
    </source>
</evidence>
<dbReference type="PANTHER" id="PTHR32294:SF4">
    <property type="entry name" value="ERROR-PRONE DNA POLYMERASE"/>
    <property type="match status" value="1"/>
</dbReference>
<dbReference type="Gene3D" id="1.10.10.1600">
    <property type="entry name" value="Bacterial DNA polymerase III alpha subunit, thumb domain"/>
    <property type="match status" value="1"/>
</dbReference>
<comment type="catalytic activity">
    <reaction evidence="9">
        <text>DNA(n) + a 2'-deoxyribonucleoside 5'-triphosphate = DNA(n+1) + diphosphate</text>
        <dbReference type="Rhea" id="RHEA:22508"/>
        <dbReference type="Rhea" id="RHEA-COMP:17339"/>
        <dbReference type="Rhea" id="RHEA-COMP:17340"/>
        <dbReference type="ChEBI" id="CHEBI:33019"/>
        <dbReference type="ChEBI" id="CHEBI:61560"/>
        <dbReference type="ChEBI" id="CHEBI:173112"/>
        <dbReference type="EC" id="2.7.7.7"/>
    </reaction>
</comment>
<evidence type="ECO:0000256" key="10">
    <source>
        <dbReference type="SAM" id="MobiDB-lite"/>
    </source>
</evidence>
<evidence type="ECO:0000256" key="7">
    <source>
        <dbReference type="ARBA" id="ARBA00022932"/>
    </source>
</evidence>
<evidence type="ECO:0000259" key="12">
    <source>
        <dbReference type="Pfam" id="PF07733"/>
    </source>
</evidence>
<feature type="domain" description="Bacterial DNA polymerase III alpha subunit NTPase" evidence="12">
    <location>
        <begin position="342"/>
        <end position="617"/>
    </location>
</feature>
<accession>A0ABP6RG56</accession>
<keyword evidence="3" id="KW-0808">Transferase</keyword>
<dbReference type="Pfam" id="PF07733">
    <property type="entry name" value="DNA_pol3_alpha"/>
    <property type="match status" value="1"/>
</dbReference>
<dbReference type="PANTHER" id="PTHR32294">
    <property type="entry name" value="DNA POLYMERASE III SUBUNIT ALPHA"/>
    <property type="match status" value="1"/>
</dbReference>
<name>A0ABP6RG56_9MICC</name>
<evidence type="ECO:0000256" key="9">
    <source>
        <dbReference type="ARBA" id="ARBA00049244"/>
    </source>
</evidence>
<keyword evidence="8" id="KW-0234">DNA repair</keyword>
<feature type="compositionally biased region" description="Low complexity" evidence="10">
    <location>
        <begin position="882"/>
        <end position="894"/>
    </location>
</feature>
<dbReference type="InterPro" id="IPR040982">
    <property type="entry name" value="DNA_pol3_finger"/>
</dbReference>
<evidence type="ECO:0000259" key="13">
    <source>
        <dbReference type="Pfam" id="PF14579"/>
    </source>
</evidence>
<evidence type="ECO:0000313" key="16">
    <source>
        <dbReference type="Proteomes" id="UP001501736"/>
    </source>
</evidence>
<dbReference type="Pfam" id="PF17657">
    <property type="entry name" value="DNA_pol3_finger"/>
    <property type="match status" value="1"/>
</dbReference>
<feature type="region of interest" description="Disordered" evidence="10">
    <location>
        <begin position="1148"/>
        <end position="1171"/>
    </location>
</feature>